<evidence type="ECO:0000313" key="3">
    <source>
        <dbReference type="Proteomes" id="UP000541558"/>
    </source>
</evidence>
<dbReference type="AlphaFoldDB" id="A0A8H5C1U9"/>
<dbReference type="SUPFAM" id="SSF52047">
    <property type="entry name" value="RNI-like"/>
    <property type="match status" value="1"/>
</dbReference>
<gene>
    <name evidence="2" type="ORF">D9611_002690</name>
</gene>
<evidence type="ECO:0000256" key="1">
    <source>
        <dbReference type="SAM" id="MobiDB-lite"/>
    </source>
</evidence>
<dbReference type="OrthoDB" id="2856616at2759"/>
<accession>A0A8H5C1U9</accession>
<feature type="region of interest" description="Disordered" evidence="1">
    <location>
        <begin position="549"/>
        <end position="595"/>
    </location>
</feature>
<comment type="caution">
    <text evidence="2">The sequence shown here is derived from an EMBL/GenBank/DDBJ whole genome shotgun (WGS) entry which is preliminary data.</text>
</comment>
<proteinExistence type="predicted"/>
<reference evidence="2 3" key="1">
    <citation type="journal article" date="2020" name="ISME J.">
        <title>Uncovering the hidden diversity of litter-decomposition mechanisms in mushroom-forming fungi.</title>
        <authorList>
            <person name="Floudas D."/>
            <person name="Bentzer J."/>
            <person name="Ahren D."/>
            <person name="Johansson T."/>
            <person name="Persson P."/>
            <person name="Tunlid A."/>
        </authorList>
    </citation>
    <scope>NUCLEOTIDE SEQUENCE [LARGE SCALE GENOMIC DNA]</scope>
    <source>
        <strain evidence="2 3">CBS 175.51</strain>
    </source>
</reference>
<sequence>MLTTSRPLPATTAMTGRIMGHTSNRSFSLPRIKVAASSLLNRNDSRFAELRQQNHQRAACQLPERVLRHIFELCASTTVGSPDSELSLASPRGRSGGIGSGTSTWSWVMITYVCHTWRQTALNFPELWRFVDFSHPRWSAITLSRSKMQSLCIHAVVGRHNLQQLHRTLQFAHQIESVRLDSSLHHIHGLLDTLVHPNPSLESITVRVNTAGHGVEGQVYPLPACPLVGPDLPAMQYLELHSAPFYLISERFISLKELHVYDLTTCERPTLHQFLSTLSKYTHLEHLTLENAFPLCTNSVPFPGVQPLSSSPLTSPFHSPSTSPPSAPSVKPCSPFRETHVTLPRLSTLSLTGTIPEITMILDSLTLPDDVSITCTITSLADWQQSVPKLAQALNIHSWASATAGYAMETLVLSGIEEDAYPPAMRGVVYGGAHTVTPLIAKGVRIRGFNSQSTTTPFFDLAIGPDADPDFSSDEVMVHTLTAIWKALPLANVHTLVLHDFDIVTQKTWTQFLKNLPSLRVLDVTGHAPSGFVWALLLNADACIQREERERERREKREKKKLASLRGRSASPNVEGASPPLSPLPPTSPLTPAPSSSRMLFAPKLTDVYLHGVDCSSGGYMVAQGAPINSHWDLDDSRFLDVLLACLQMRSQAHWMLGSSPRSASTPLFSVSSRSGSPVLQPMFASTAKLRSLSLANCRAVPRHAAHLLKEFVAHCVWDHRGMLNEAEDNGLARYRKVGSDLTSGNRSPGAVDVHGYGKEGVRHYYRLKTLLDELEC</sequence>
<keyword evidence="3" id="KW-1185">Reference proteome</keyword>
<evidence type="ECO:0008006" key="4">
    <source>
        <dbReference type="Google" id="ProtNLM"/>
    </source>
</evidence>
<organism evidence="2 3">
    <name type="scientific">Ephemerocybe angulata</name>
    <dbReference type="NCBI Taxonomy" id="980116"/>
    <lineage>
        <taxon>Eukaryota</taxon>
        <taxon>Fungi</taxon>
        <taxon>Dikarya</taxon>
        <taxon>Basidiomycota</taxon>
        <taxon>Agaricomycotina</taxon>
        <taxon>Agaricomycetes</taxon>
        <taxon>Agaricomycetidae</taxon>
        <taxon>Agaricales</taxon>
        <taxon>Agaricineae</taxon>
        <taxon>Psathyrellaceae</taxon>
        <taxon>Ephemerocybe</taxon>
    </lineage>
</organism>
<evidence type="ECO:0000313" key="2">
    <source>
        <dbReference type="EMBL" id="KAF5333662.1"/>
    </source>
</evidence>
<dbReference type="Proteomes" id="UP000541558">
    <property type="component" value="Unassembled WGS sequence"/>
</dbReference>
<feature type="compositionally biased region" description="Pro residues" evidence="1">
    <location>
        <begin position="580"/>
        <end position="592"/>
    </location>
</feature>
<feature type="region of interest" description="Disordered" evidence="1">
    <location>
        <begin position="313"/>
        <end position="333"/>
    </location>
</feature>
<name>A0A8H5C1U9_9AGAR</name>
<dbReference type="EMBL" id="JAACJK010000109">
    <property type="protein sequence ID" value="KAF5333662.1"/>
    <property type="molecule type" value="Genomic_DNA"/>
</dbReference>
<protein>
    <recommendedName>
        <fullName evidence="4">F-box domain-containing protein</fullName>
    </recommendedName>
</protein>